<sequence>MRTNGPDKIVAVGLLTRRDLDVLGTGFQRLFPVDEAHPFTDLLQALDAVEERRTPAERP</sequence>
<name>A0A7W9EU20_9SPHN</name>
<organism evidence="1 2">
    <name type="scientific">Sphingomonas aerophila</name>
    <dbReference type="NCBI Taxonomy" id="1344948"/>
    <lineage>
        <taxon>Bacteria</taxon>
        <taxon>Pseudomonadati</taxon>
        <taxon>Pseudomonadota</taxon>
        <taxon>Alphaproteobacteria</taxon>
        <taxon>Sphingomonadales</taxon>
        <taxon>Sphingomonadaceae</taxon>
        <taxon>Sphingomonas</taxon>
    </lineage>
</organism>
<proteinExistence type="predicted"/>
<dbReference type="Proteomes" id="UP000546200">
    <property type="component" value="Unassembled WGS sequence"/>
</dbReference>
<dbReference type="AlphaFoldDB" id="A0A7W9EU20"/>
<gene>
    <name evidence="1" type="ORF">FHS94_000016</name>
</gene>
<reference evidence="1 2" key="1">
    <citation type="submission" date="2020-08" db="EMBL/GenBank/DDBJ databases">
        <title>Genomic Encyclopedia of Type Strains, Phase IV (KMG-IV): sequencing the most valuable type-strain genomes for metagenomic binning, comparative biology and taxonomic classification.</title>
        <authorList>
            <person name="Goeker M."/>
        </authorList>
    </citation>
    <scope>NUCLEOTIDE SEQUENCE [LARGE SCALE GENOMIC DNA]</scope>
    <source>
        <strain evidence="1 2">DSM 100044</strain>
    </source>
</reference>
<comment type="caution">
    <text evidence="1">The sequence shown here is derived from an EMBL/GenBank/DDBJ whole genome shotgun (WGS) entry which is preliminary data.</text>
</comment>
<evidence type="ECO:0000313" key="2">
    <source>
        <dbReference type="Proteomes" id="UP000546200"/>
    </source>
</evidence>
<keyword evidence="2" id="KW-1185">Reference proteome</keyword>
<accession>A0A7W9EU20</accession>
<dbReference type="EMBL" id="JACIJK010000001">
    <property type="protein sequence ID" value="MBB5713197.1"/>
    <property type="molecule type" value="Genomic_DNA"/>
</dbReference>
<protein>
    <submittedName>
        <fullName evidence="1">Uncharacterized protein</fullName>
    </submittedName>
</protein>
<evidence type="ECO:0000313" key="1">
    <source>
        <dbReference type="EMBL" id="MBB5713197.1"/>
    </source>
</evidence>